<reference evidence="2 3" key="1">
    <citation type="submission" date="2019-05" db="EMBL/GenBank/DDBJ databases">
        <title>Another draft genome of Portunus trituberculatus and its Hox gene families provides insights of decapod evolution.</title>
        <authorList>
            <person name="Jeong J.-H."/>
            <person name="Song I."/>
            <person name="Kim S."/>
            <person name="Choi T."/>
            <person name="Kim D."/>
            <person name="Ryu S."/>
            <person name="Kim W."/>
        </authorList>
    </citation>
    <scope>NUCLEOTIDE SEQUENCE [LARGE SCALE GENOMIC DNA]</scope>
    <source>
        <tissue evidence="2">Muscle</tissue>
    </source>
</reference>
<organism evidence="2 3">
    <name type="scientific">Portunus trituberculatus</name>
    <name type="common">Swimming crab</name>
    <name type="synonym">Neptunus trituberculatus</name>
    <dbReference type="NCBI Taxonomy" id="210409"/>
    <lineage>
        <taxon>Eukaryota</taxon>
        <taxon>Metazoa</taxon>
        <taxon>Ecdysozoa</taxon>
        <taxon>Arthropoda</taxon>
        <taxon>Crustacea</taxon>
        <taxon>Multicrustacea</taxon>
        <taxon>Malacostraca</taxon>
        <taxon>Eumalacostraca</taxon>
        <taxon>Eucarida</taxon>
        <taxon>Decapoda</taxon>
        <taxon>Pleocyemata</taxon>
        <taxon>Brachyura</taxon>
        <taxon>Eubrachyura</taxon>
        <taxon>Portunoidea</taxon>
        <taxon>Portunidae</taxon>
        <taxon>Portuninae</taxon>
        <taxon>Portunus</taxon>
    </lineage>
</organism>
<dbReference type="Proteomes" id="UP000324222">
    <property type="component" value="Unassembled WGS sequence"/>
</dbReference>
<evidence type="ECO:0000313" key="3">
    <source>
        <dbReference type="Proteomes" id="UP000324222"/>
    </source>
</evidence>
<dbReference type="EMBL" id="VSRR010125003">
    <property type="protein sequence ID" value="MPD00935.1"/>
    <property type="molecule type" value="Genomic_DNA"/>
</dbReference>
<evidence type="ECO:0000313" key="2">
    <source>
        <dbReference type="EMBL" id="MPD00935.1"/>
    </source>
</evidence>
<feature type="region of interest" description="Disordered" evidence="1">
    <location>
        <begin position="43"/>
        <end position="69"/>
    </location>
</feature>
<dbReference type="AlphaFoldDB" id="A0A5B7K886"/>
<keyword evidence="3" id="KW-1185">Reference proteome</keyword>
<evidence type="ECO:0000256" key="1">
    <source>
        <dbReference type="SAM" id="MobiDB-lite"/>
    </source>
</evidence>
<proteinExistence type="predicted"/>
<gene>
    <name evidence="2" type="ORF">E2C01_096441</name>
</gene>
<accession>A0A5B7K886</accession>
<feature type="compositionally biased region" description="Low complexity" evidence="1">
    <location>
        <begin position="54"/>
        <end position="69"/>
    </location>
</feature>
<name>A0A5B7K886_PORTR</name>
<sequence>MLVENTEILDTCKDSRRLNILEVLHIKEMEPRLNTQADNLLALPSMNRRTRGHSQQSARNSSQSATSSE</sequence>
<protein>
    <submittedName>
        <fullName evidence="2">Uncharacterized protein</fullName>
    </submittedName>
</protein>
<comment type="caution">
    <text evidence="2">The sequence shown here is derived from an EMBL/GenBank/DDBJ whole genome shotgun (WGS) entry which is preliminary data.</text>
</comment>